<evidence type="ECO:0000313" key="1">
    <source>
        <dbReference type="EMBL" id="KAF7279612.1"/>
    </source>
</evidence>
<dbReference type="Proteomes" id="UP000625711">
    <property type="component" value="Unassembled WGS sequence"/>
</dbReference>
<proteinExistence type="predicted"/>
<sequence length="83" mass="9136">MRLTFDKIRVSQSICAASTQLYPAHEQREICRVKDAGPGISEPVDIPVPISCEICPFCVVVFYENGPDSEPAPSRHTLTTTTD</sequence>
<comment type="caution">
    <text evidence="1">The sequence shown here is derived from an EMBL/GenBank/DDBJ whole genome shotgun (WGS) entry which is preliminary data.</text>
</comment>
<gene>
    <name evidence="1" type="ORF">GWI33_007006</name>
</gene>
<name>A0A834ITP9_RHYFE</name>
<reference evidence="1" key="1">
    <citation type="submission" date="2020-08" db="EMBL/GenBank/DDBJ databases">
        <title>Genome sequencing and assembly of the red palm weevil Rhynchophorus ferrugineus.</title>
        <authorList>
            <person name="Dias G.B."/>
            <person name="Bergman C.M."/>
            <person name="Manee M."/>
        </authorList>
    </citation>
    <scope>NUCLEOTIDE SEQUENCE</scope>
    <source>
        <strain evidence="1">AA-2017</strain>
        <tissue evidence="1">Whole larva</tissue>
    </source>
</reference>
<keyword evidence="2" id="KW-1185">Reference proteome</keyword>
<dbReference type="EMBL" id="JAACXV010000354">
    <property type="protein sequence ID" value="KAF7279612.1"/>
    <property type="molecule type" value="Genomic_DNA"/>
</dbReference>
<protein>
    <submittedName>
        <fullName evidence="1">Uncharacterized protein</fullName>
    </submittedName>
</protein>
<dbReference type="AlphaFoldDB" id="A0A834ITP9"/>
<accession>A0A834ITP9</accession>
<organism evidence="1 2">
    <name type="scientific">Rhynchophorus ferrugineus</name>
    <name type="common">Red palm weevil</name>
    <name type="synonym">Curculio ferrugineus</name>
    <dbReference type="NCBI Taxonomy" id="354439"/>
    <lineage>
        <taxon>Eukaryota</taxon>
        <taxon>Metazoa</taxon>
        <taxon>Ecdysozoa</taxon>
        <taxon>Arthropoda</taxon>
        <taxon>Hexapoda</taxon>
        <taxon>Insecta</taxon>
        <taxon>Pterygota</taxon>
        <taxon>Neoptera</taxon>
        <taxon>Endopterygota</taxon>
        <taxon>Coleoptera</taxon>
        <taxon>Polyphaga</taxon>
        <taxon>Cucujiformia</taxon>
        <taxon>Curculionidae</taxon>
        <taxon>Dryophthorinae</taxon>
        <taxon>Rhynchophorus</taxon>
    </lineage>
</organism>
<evidence type="ECO:0000313" key="2">
    <source>
        <dbReference type="Proteomes" id="UP000625711"/>
    </source>
</evidence>